<dbReference type="EMBL" id="KN836130">
    <property type="protein sequence ID" value="KIK32737.1"/>
    <property type="molecule type" value="Genomic_DNA"/>
</dbReference>
<gene>
    <name evidence="1" type="ORF">CY34DRAFT_46082</name>
</gene>
<dbReference type="AlphaFoldDB" id="A0A0D0AET3"/>
<dbReference type="Proteomes" id="UP000054485">
    <property type="component" value="Unassembled WGS sequence"/>
</dbReference>
<feature type="non-terminal residue" evidence="1">
    <location>
        <position position="1"/>
    </location>
</feature>
<protein>
    <submittedName>
        <fullName evidence="1">Unplaced genomic scaffold CY34scaffold_999, whole genome shotgun sequence</fullName>
    </submittedName>
</protein>
<evidence type="ECO:0000313" key="1">
    <source>
        <dbReference type="EMBL" id="KIK32737.1"/>
    </source>
</evidence>
<reference evidence="1 2" key="1">
    <citation type="submission" date="2014-04" db="EMBL/GenBank/DDBJ databases">
        <authorList>
            <consortium name="DOE Joint Genome Institute"/>
            <person name="Kuo A."/>
            <person name="Ruytinx J."/>
            <person name="Rineau F."/>
            <person name="Colpaert J."/>
            <person name="Kohler A."/>
            <person name="Nagy L.G."/>
            <person name="Floudas D."/>
            <person name="Copeland A."/>
            <person name="Barry K.W."/>
            <person name="Cichocki N."/>
            <person name="Veneault-Fourrey C."/>
            <person name="LaButti K."/>
            <person name="Lindquist E.A."/>
            <person name="Lipzen A."/>
            <person name="Lundell T."/>
            <person name="Morin E."/>
            <person name="Murat C."/>
            <person name="Sun H."/>
            <person name="Tunlid A."/>
            <person name="Henrissat B."/>
            <person name="Grigoriev I.V."/>
            <person name="Hibbett D.S."/>
            <person name="Martin F."/>
            <person name="Nordberg H.P."/>
            <person name="Cantor M.N."/>
            <person name="Hua S.X."/>
        </authorList>
    </citation>
    <scope>NUCLEOTIDE SEQUENCE [LARGE SCALE GENOMIC DNA]</scope>
    <source>
        <strain evidence="1 2">UH-Slu-Lm8-n1</strain>
    </source>
</reference>
<dbReference type="OrthoDB" id="3251205at2759"/>
<dbReference type="InParanoid" id="A0A0D0AET3"/>
<sequence length="68" mass="8021">FLWNHYREALKSVQTLTVELSVIKAELGITDHDFSQFILQERAYLESLKQPPVRDQICIRYVEALDEL</sequence>
<feature type="non-terminal residue" evidence="1">
    <location>
        <position position="68"/>
    </location>
</feature>
<accession>A0A0D0AET3</accession>
<name>A0A0D0AET3_9AGAM</name>
<reference evidence="2" key="2">
    <citation type="submission" date="2015-01" db="EMBL/GenBank/DDBJ databases">
        <title>Evolutionary Origins and Diversification of the Mycorrhizal Mutualists.</title>
        <authorList>
            <consortium name="DOE Joint Genome Institute"/>
            <consortium name="Mycorrhizal Genomics Consortium"/>
            <person name="Kohler A."/>
            <person name="Kuo A."/>
            <person name="Nagy L.G."/>
            <person name="Floudas D."/>
            <person name="Copeland A."/>
            <person name="Barry K.W."/>
            <person name="Cichocki N."/>
            <person name="Veneault-Fourrey C."/>
            <person name="LaButti K."/>
            <person name="Lindquist E.A."/>
            <person name="Lipzen A."/>
            <person name="Lundell T."/>
            <person name="Morin E."/>
            <person name="Murat C."/>
            <person name="Riley R."/>
            <person name="Ohm R."/>
            <person name="Sun H."/>
            <person name="Tunlid A."/>
            <person name="Henrissat B."/>
            <person name="Grigoriev I.V."/>
            <person name="Hibbett D.S."/>
            <person name="Martin F."/>
        </authorList>
    </citation>
    <scope>NUCLEOTIDE SEQUENCE [LARGE SCALE GENOMIC DNA]</scope>
    <source>
        <strain evidence="2">UH-Slu-Lm8-n1</strain>
    </source>
</reference>
<proteinExistence type="predicted"/>
<evidence type="ECO:0000313" key="2">
    <source>
        <dbReference type="Proteomes" id="UP000054485"/>
    </source>
</evidence>
<keyword evidence="2" id="KW-1185">Reference proteome</keyword>
<organism evidence="1 2">
    <name type="scientific">Suillus luteus UH-Slu-Lm8-n1</name>
    <dbReference type="NCBI Taxonomy" id="930992"/>
    <lineage>
        <taxon>Eukaryota</taxon>
        <taxon>Fungi</taxon>
        <taxon>Dikarya</taxon>
        <taxon>Basidiomycota</taxon>
        <taxon>Agaricomycotina</taxon>
        <taxon>Agaricomycetes</taxon>
        <taxon>Agaricomycetidae</taxon>
        <taxon>Boletales</taxon>
        <taxon>Suillineae</taxon>
        <taxon>Suillaceae</taxon>
        <taxon>Suillus</taxon>
    </lineage>
</organism>
<dbReference type="HOGENOM" id="CLU_190353_0_0_1"/>